<feature type="domain" description="FecR N-terminal" evidence="2">
    <location>
        <begin position="15"/>
        <end position="57"/>
    </location>
</feature>
<dbReference type="InterPro" id="IPR006860">
    <property type="entry name" value="FecR"/>
</dbReference>
<dbReference type="Pfam" id="PF04773">
    <property type="entry name" value="FecR"/>
    <property type="match status" value="1"/>
</dbReference>
<feature type="domain" description="FecR protein" evidence="1">
    <location>
        <begin position="122"/>
        <end position="214"/>
    </location>
</feature>
<dbReference type="PANTHER" id="PTHR30273:SF2">
    <property type="entry name" value="PROTEIN FECR"/>
    <property type="match status" value="1"/>
</dbReference>
<dbReference type="PIRSF" id="PIRSF018266">
    <property type="entry name" value="FecR"/>
    <property type="match status" value="1"/>
</dbReference>
<dbReference type="AlphaFoldDB" id="A0A2S7AH45"/>
<dbReference type="Proteomes" id="UP000239204">
    <property type="component" value="Unassembled WGS sequence"/>
</dbReference>
<evidence type="ECO:0008006" key="5">
    <source>
        <dbReference type="Google" id="ProtNLM"/>
    </source>
</evidence>
<proteinExistence type="predicted"/>
<accession>A0A2S7AH45</accession>
<dbReference type="InterPro" id="IPR032623">
    <property type="entry name" value="FecR_N"/>
</dbReference>
<evidence type="ECO:0000259" key="1">
    <source>
        <dbReference type="Pfam" id="PF04773"/>
    </source>
</evidence>
<dbReference type="Gene3D" id="2.60.120.1440">
    <property type="match status" value="1"/>
</dbReference>
<comment type="caution">
    <text evidence="3">The sequence shown here is derived from an EMBL/GenBank/DDBJ whole genome shotgun (WGS) entry which is preliminary data.</text>
</comment>
<dbReference type="PANTHER" id="PTHR30273">
    <property type="entry name" value="PERIPLASMIC SIGNAL SENSOR AND SIGMA FACTOR ACTIVATOR FECR-RELATED"/>
    <property type="match status" value="1"/>
</dbReference>
<dbReference type="RefSeq" id="WP_104536122.1">
    <property type="nucleotide sequence ID" value="NZ_MIGY01000001.1"/>
</dbReference>
<sequence length="332" mass="36481">MGNARARVLPPEVIDKAIHWYVRLASGQPDHQQQDAFAQWQRADPDHAEAWRRIEALGGSMTDRLASIPSNVSREVLGSANASPQRRHALKVLLWGSTGLAGSCLLSGPLGLSRQWHIATADLRTQVGEQKRLTLPDGTVLRLNTASAVDVRFDQATRRIILHEGEVDIVTAPDALGRRFVVEMPSATLVPIGTRFGVRLSDGGVLLTVQEGAVDLTRETTSSLRVPAGYQVFFDHQRSGRLTPLDESAVAWTAGLIRANRMTLHDFLAELSRYRRGWIRCEASVAQLRLTALYTLVGADPVNAILDTLPQVLQVSIRRVSPWLILVGPAKH</sequence>
<reference evidence="3 4" key="1">
    <citation type="submission" date="2016-08" db="EMBL/GenBank/DDBJ databases">
        <title>Evolution of the type three secretion system and type three effector repertoires in Xanthomonas.</title>
        <authorList>
            <person name="Merda D."/>
            <person name="Briand M."/>
            <person name="Bosis E."/>
            <person name="Rousseau C."/>
            <person name="Portier P."/>
            <person name="Jacques M.-A."/>
            <person name="Fischer-Le Saux M."/>
        </authorList>
    </citation>
    <scope>NUCLEOTIDE SEQUENCE [LARGE SCALE GENOMIC DNA]</scope>
    <source>
        <strain evidence="3 4">CFBP 7645</strain>
    </source>
</reference>
<evidence type="ECO:0000259" key="2">
    <source>
        <dbReference type="Pfam" id="PF16220"/>
    </source>
</evidence>
<protein>
    <recommendedName>
        <fullName evidence="5">Iron dicitrate transport regulator FecR</fullName>
    </recommendedName>
</protein>
<dbReference type="EMBL" id="MIGY01000001">
    <property type="protein sequence ID" value="PPU09229.1"/>
    <property type="molecule type" value="Genomic_DNA"/>
</dbReference>
<organism evidence="3 4">
    <name type="scientific">Xanthomonas arboricola</name>
    <dbReference type="NCBI Taxonomy" id="56448"/>
    <lineage>
        <taxon>Bacteria</taxon>
        <taxon>Pseudomonadati</taxon>
        <taxon>Pseudomonadota</taxon>
        <taxon>Gammaproteobacteria</taxon>
        <taxon>Lysobacterales</taxon>
        <taxon>Lysobacteraceae</taxon>
        <taxon>Xanthomonas</taxon>
    </lineage>
</organism>
<evidence type="ECO:0000313" key="4">
    <source>
        <dbReference type="Proteomes" id="UP000239204"/>
    </source>
</evidence>
<dbReference type="Pfam" id="PF16220">
    <property type="entry name" value="DUF4880"/>
    <property type="match status" value="1"/>
</dbReference>
<dbReference type="InterPro" id="IPR012373">
    <property type="entry name" value="Ferrdict_sens_TM"/>
</dbReference>
<gene>
    <name evidence="3" type="ORF">XarjCFBP7645_02610</name>
</gene>
<dbReference type="GO" id="GO:0016989">
    <property type="term" value="F:sigma factor antagonist activity"/>
    <property type="evidence" value="ECO:0007669"/>
    <property type="project" value="TreeGrafter"/>
</dbReference>
<name>A0A2S7AH45_9XANT</name>
<evidence type="ECO:0000313" key="3">
    <source>
        <dbReference type="EMBL" id="PPU09229.1"/>
    </source>
</evidence>